<comment type="caution">
    <text evidence="3">The sequence shown here is derived from an EMBL/GenBank/DDBJ whole genome shotgun (WGS) entry which is preliminary data.</text>
</comment>
<feature type="region of interest" description="Disordered" evidence="1">
    <location>
        <begin position="29"/>
        <end position="73"/>
    </location>
</feature>
<dbReference type="Proteomes" id="UP000054262">
    <property type="component" value="Unassembled WGS sequence"/>
</dbReference>
<sequence>MANQNIKKLVVLSCFFPSLLLAEVSADKQNVQTENEKVSVKASAEEGKPSNKASNYKGNKARNASRFKFRPGR</sequence>
<protein>
    <submittedName>
        <fullName evidence="3">Uncharacterized protein</fullName>
    </submittedName>
</protein>
<organism evidence="3 4">
    <name type="scientific">Methylophilales bacterium HTCC2181</name>
    <dbReference type="NCBI Taxonomy" id="383631"/>
    <lineage>
        <taxon>Bacteria</taxon>
        <taxon>Pseudomonadati</taxon>
        <taxon>Pseudomonadota</taxon>
        <taxon>Betaproteobacteria</taxon>
        <taxon>Nitrosomonadales</taxon>
        <taxon>OM43 clade</taxon>
    </lineage>
</organism>
<evidence type="ECO:0000256" key="2">
    <source>
        <dbReference type="SAM" id="SignalP"/>
    </source>
</evidence>
<feature type="signal peptide" evidence="2">
    <location>
        <begin position="1"/>
        <end position="22"/>
    </location>
</feature>
<feature type="compositionally biased region" description="Basic and acidic residues" evidence="1">
    <location>
        <begin position="34"/>
        <end position="49"/>
    </location>
</feature>
<evidence type="ECO:0000256" key="1">
    <source>
        <dbReference type="SAM" id="MobiDB-lite"/>
    </source>
</evidence>
<name>A0P669_9PROT</name>
<proteinExistence type="predicted"/>
<evidence type="ECO:0000313" key="4">
    <source>
        <dbReference type="Proteomes" id="UP000054262"/>
    </source>
</evidence>
<gene>
    <name evidence="3" type="ORF">MB2181_03110</name>
</gene>
<feature type="compositionally biased region" description="Basic residues" evidence="1">
    <location>
        <begin position="59"/>
        <end position="73"/>
    </location>
</feature>
<dbReference type="AlphaFoldDB" id="A0P669"/>
<keyword evidence="4" id="KW-1185">Reference proteome</keyword>
<accession>A0P669</accession>
<reference evidence="3 4" key="1">
    <citation type="submission" date="2006-11" db="EMBL/GenBank/DDBJ databases">
        <authorList>
            <person name="Giovannoni S."/>
            <person name="Vergin K."/>
            <person name="Ferriera S."/>
            <person name="Johnson J."/>
            <person name="Kravitz S."/>
            <person name="Beeson K."/>
            <person name="Sutton G."/>
            <person name="Rogers Y.-H."/>
            <person name="Friedman R."/>
            <person name="Frazier M."/>
            <person name="Venter J.C."/>
        </authorList>
    </citation>
    <scope>NUCLEOTIDE SEQUENCE [LARGE SCALE GENOMIC DNA]</scope>
    <source>
        <strain evidence="3 4">HTCC2181</strain>
    </source>
</reference>
<keyword evidence="2" id="KW-0732">Signal</keyword>
<feature type="chain" id="PRO_5002628052" evidence="2">
    <location>
        <begin position="23"/>
        <end position="73"/>
    </location>
</feature>
<evidence type="ECO:0000313" key="3">
    <source>
        <dbReference type="EMBL" id="EAV47029.1"/>
    </source>
</evidence>
<dbReference type="EMBL" id="AAUX01000001">
    <property type="protein sequence ID" value="EAV47029.1"/>
    <property type="molecule type" value="Genomic_DNA"/>
</dbReference>